<dbReference type="RefSeq" id="WP_052093983.1">
    <property type="nucleotide sequence ID" value="NZ_JQEC01000055.1"/>
</dbReference>
<sequence length="181" mass="20336">MYRITILCLSVAILSCKSTPPKSQLKPQAKPKIVQAISCRNAKDLEFSSINMFDKLLNTDDERVKWNSKPLLIIEPKYPSYASKNKIEGYVKVSRIINEDGCNININVIESEPEGIFDISMVKALKYWRYAPAIVNGKPAKVKGTLRFDFSLTDNTPKKNEPESEISLDLEKLAAEKIGGL</sequence>
<keyword evidence="4" id="KW-1003">Cell membrane</keyword>
<accession>A0A099KHN8</accession>
<comment type="subcellular location">
    <subcellularLocation>
        <location evidence="1">Cell inner membrane</location>
        <topology evidence="1">Single-pass membrane protein</topology>
        <orientation evidence="1">Periplasmic side</orientation>
    </subcellularLocation>
</comment>
<feature type="domain" description="TonB C-terminal" evidence="10">
    <location>
        <begin position="63"/>
        <end position="159"/>
    </location>
</feature>
<evidence type="ECO:0000313" key="11">
    <source>
        <dbReference type="EMBL" id="KGJ89512.1"/>
    </source>
</evidence>
<evidence type="ECO:0000256" key="2">
    <source>
        <dbReference type="ARBA" id="ARBA00006555"/>
    </source>
</evidence>
<dbReference type="InterPro" id="IPR006260">
    <property type="entry name" value="TonB/TolA_C"/>
</dbReference>
<dbReference type="Gene3D" id="3.30.1150.10">
    <property type="match status" value="1"/>
</dbReference>
<dbReference type="Proteomes" id="UP000029868">
    <property type="component" value="Unassembled WGS sequence"/>
</dbReference>
<keyword evidence="3" id="KW-0813">Transport</keyword>
<keyword evidence="8" id="KW-1133">Transmembrane helix</keyword>
<keyword evidence="5" id="KW-0997">Cell inner membrane</keyword>
<dbReference type="PANTHER" id="PTHR33446:SF14">
    <property type="entry name" value="PROTEIN TONB"/>
    <property type="match status" value="1"/>
</dbReference>
<dbReference type="PROSITE" id="PS52015">
    <property type="entry name" value="TONB_CTD"/>
    <property type="match status" value="1"/>
</dbReference>
<comment type="caution">
    <text evidence="11">The sequence shown here is derived from an EMBL/GenBank/DDBJ whole genome shotgun (WGS) entry which is preliminary data.</text>
</comment>
<dbReference type="EMBL" id="JQEC01000055">
    <property type="protein sequence ID" value="KGJ89512.1"/>
    <property type="molecule type" value="Genomic_DNA"/>
</dbReference>
<evidence type="ECO:0000256" key="1">
    <source>
        <dbReference type="ARBA" id="ARBA00004383"/>
    </source>
</evidence>
<dbReference type="PATRIC" id="fig|28229.3.peg.3914"/>
<name>A0A099KHN8_COLPS</name>
<dbReference type="AlphaFoldDB" id="A0A099KHN8"/>
<dbReference type="OrthoDB" id="1628901at2"/>
<evidence type="ECO:0000313" key="12">
    <source>
        <dbReference type="Proteomes" id="UP000029868"/>
    </source>
</evidence>
<dbReference type="NCBIfam" id="TIGR01352">
    <property type="entry name" value="tonB_Cterm"/>
    <property type="match status" value="1"/>
</dbReference>
<dbReference type="InterPro" id="IPR037682">
    <property type="entry name" value="TonB_C"/>
</dbReference>
<evidence type="ECO:0000259" key="10">
    <source>
        <dbReference type="PROSITE" id="PS52015"/>
    </source>
</evidence>
<evidence type="ECO:0000256" key="3">
    <source>
        <dbReference type="ARBA" id="ARBA00022448"/>
    </source>
</evidence>
<protein>
    <submittedName>
        <fullName evidence="11">TonB family protein</fullName>
    </submittedName>
</protein>
<evidence type="ECO:0000256" key="5">
    <source>
        <dbReference type="ARBA" id="ARBA00022519"/>
    </source>
</evidence>
<dbReference type="Pfam" id="PF03544">
    <property type="entry name" value="TonB_C"/>
    <property type="match status" value="1"/>
</dbReference>
<evidence type="ECO:0000256" key="8">
    <source>
        <dbReference type="ARBA" id="ARBA00022989"/>
    </source>
</evidence>
<evidence type="ECO:0000256" key="9">
    <source>
        <dbReference type="ARBA" id="ARBA00023136"/>
    </source>
</evidence>
<dbReference type="GO" id="GO:0055085">
    <property type="term" value="P:transmembrane transport"/>
    <property type="evidence" value="ECO:0007669"/>
    <property type="project" value="InterPro"/>
</dbReference>
<dbReference type="PROSITE" id="PS51257">
    <property type="entry name" value="PROKAR_LIPOPROTEIN"/>
    <property type="match status" value="1"/>
</dbReference>
<comment type="similarity">
    <text evidence="2">Belongs to the TonB family.</text>
</comment>
<proteinExistence type="inferred from homology"/>
<dbReference type="InterPro" id="IPR051045">
    <property type="entry name" value="TonB-dependent_transducer"/>
</dbReference>
<keyword evidence="6" id="KW-0812">Transmembrane</keyword>
<dbReference type="PANTHER" id="PTHR33446">
    <property type="entry name" value="PROTEIN TONB-RELATED"/>
    <property type="match status" value="1"/>
</dbReference>
<evidence type="ECO:0000256" key="4">
    <source>
        <dbReference type="ARBA" id="ARBA00022475"/>
    </source>
</evidence>
<keyword evidence="9" id="KW-0472">Membrane</keyword>
<dbReference type="SUPFAM" id="SSF74653">
    <property type="entry name" value="TolA/TonB C-terminal domain"/>
    <property type="match status" value="1"/>
</dbReference>
<organism evidence="11 12">
    <name type="scientific">Colwellia psychrerythraea</name>
    <name type="common">Vibrio psychroerythus</name>
    <dbReference type="NCBI Taxonomy" id="28229"/>
    <lineage>
        <taxon>Bacteria</taxon>
        <taxon>Pseudomonadati</taxon>
        <taxon>Pseudomonadota</taxon>
        <taxon>Gammaproteobacteria</taxon>
        <taxon>Alteromonadales</taxon>
        <taxon>Colwelliaceae</taxon>
        <taxon>Colwellia</taxon>
    </lineage>
</organism>
<evidence type="ECO:0000256" key="6">
    <source>
        <dbReference type="ARBA" id="ARBA00022692"/>
    </source>
</evidence>
<keyword evidence="7" id="KW-0653">Protein transport</keyword>
<dbReference type="GO" id="GO:0015031">
    <property type="term" value="P:protein transport"/>
    <property type="evidence" value="ECO:0007669"/>
    <property type="project" value="UniProtKB-KW"/>
</dbReference>
<evidence type="ECO:0000256" key="7">
    <source>
        <dbReference type="ARBA" id="ARBA00022927"/>
    </source>
</evidence>
<gene>
    <name evidence="11" type="ORF">GAB14E_0705</name>
</gene>
<reference evidence="11 12" key="1">
    <citation type="submission" date="2014-08" db="EMBL/GenBank/DDBJ databases">
        <title>Genomic and Phenotypic Diversity of Colwellia psychrerythraea strains from Disparate Marine Basins.</title>
        <authorList>
            <person name="Techtmann S.M."/>
            <person name="Stelling S.C."/>
            <person name="Utturkar S.M."/>
            <person name="Alshibli N."/>
            <person name="Harris A."/>
            <person name="Brown S.D."/>
            <person name="Hazen T.C."/>
        </authorList>
    </citation>
    <scope>NUCLEOTIDE SEQUENCE [LARGE SCALE GENOMIC DNA]</scope>
    <source>
        <strain evidence="11 12">GAB14E</strain>
    </source>
</reference>
<dbReference type="GO" id="GO:0005886">
    <property type="term" value="C:plasma membrane"/>
    <property type="evidence" value="ECO:0007669"/>
    <property type="project" value="UniProtKB-SubCell"/>
</dbReference>